<comment type="catalytic activity">
    <reaction evidence="9">
        <text>Release of signal peptides from bacterial membrane prolipoproteins. Hydrolyzes -Xaa-Yaa-Zaa-|-(S,diacylglyceryl)Cys-, in which Xaa is hydrophobic (preferably Leu), and Yaa (Ala or Ser) and Zaa (Gly or Ala) have small, neutral side chains.</text>
        <dbReference type="EC" id="3.4.23.36"/>
    </reaction>
</comment>
<evidence type="ECO:0000256" key="9">
    <source>
        <dbReference type="HAMAP-Rule" id="MF_00161"/>
    </source>
</evidence>
<evidence type="ECO:0000256" key="4">
    <source>
        <dbReference type="ARBA" id="ARBA00022692"/>
    </source>
</evidence>
<dbReference type="EMBL" id="JBHLZN010000002">
    <property type="protein sequence ID" value="MFB9886619.1"/>
    <property type="molecule type" value="Genomic_DNA"/>
</dbReference>
<feature type="active site" evidence="9">
    <location>
        <position position="120"/>
    </location>
</feature>
<keyword evidence="6 9" id="KW-0378">Hydrolase</keyword>
<keyword evidence="7 9" id="KW-1133">Transmembrane helix</keyword>
<comment type="pathway">
    <text evidence="9">Protein modification; lipoprotein biosynthesis (signal peptide cleavage).</text>
</comment>
<evidence type="ECO:0000256" key="6">
    <source>
        <dbReference type="ARBA" id="ARBA00022801"/>
    </source>
</evidence>
<sequence>MLAWQRLHWLWLSLVVVVADLATKAWASASLMYGQPVYVLPVFDFTLLHNTGAAFSFLAAASGWQRWLFVLVAVVVTLMILHWLVRLQAGQRWQAIALSLILGGALGNLHDRILLGYVVDFLSFHYQDWYFPAFNLADVAISIGAVMMVPELLRRPEVDEKAT</sequence>
<dbReference type="InterPro" id="IPR001872">
    <property type="entry name" value="Peptidase_A8"/>
</dbReference>
<keyword evidence="3 9" id="KW-0645">Protease</keyword>
<dbReference type="EC" id="3.4.23.36" evidence="9"/>
<evidence type="ECO:0000256" key="10">
    <source>
        <dbReference type="RuleBase" id="RU004181"/>
    </source>
</evidence>
<evidence type="ECO:0000313" key="12">
    <source>
        <dbReference type="Proteomes" id="UP001589628"/>
    </source>
</evidence>
<keyword evidence="5 9" id="KW-0064">Aspartyl protease</keyword>
<proteinExistence type="inferred from homology"/>
<keyword evidence="2 9" id="KW-1003">Cell membrane</keyword>
<evidence type="ECO:0000313" key="11">
    <source>
        <dbReference type="EMBL" id="MFB9886619.1"/>
    </source>
</evidence>
<evidence type="ECO:0000256" key="2">
    <source>
        <dbReference type="ARBA" id="ARBA00022475"/>
    </source>
</evidence>
<reference evidence="11 12" key="1">
    <citation type="submission" date="2024-09" db="EMBL/GenBank/DDBJ databases">
        <authorList>
            <person name="Sun Q."/>
            <person name="Mori K."/>
        </authorList>
    </citation>
    <scope>NUCLEOTIDE SEQUENCE [LARGE SCALE GENOMIC DNA]</scope>
    <source>
        <strain evidence="11 12">ATCC 51285</strain>
    </source>
</reference>
<dbReference type="PANTHER" id="PTHR33695:SF1">
    <property type="entry name" value="LIPOPROTEIN SIGNAL PEPTIDASE"/>
    <property type="match status" value="1"/>
</dbReference>
<feature type="active site" evidence="9">
    <location>
        <position position="138"/>
    </location>
</feature>
<comment type="caution">
    <text evidence="11">The sequence shown here is derived from an EMBL/GenBank/DDBJ whole genome shotgun (WGS) entry which is preliminary data.</text>
</comment>
<dbReference type="RefSeq" id="WP_051527494.1">
    <property type="nucleotide sequence ID" value="NZ_JBHLZN010000002.1"/>
</dbReference>
<evidence type="ECO:0000256" key="8">
    <source>
        <dbReference type="ARBA" id="ARBA00023136"/>
    </source>
</evidence>
<dbReference type="Pfam" id="PF01252">
    <property type="entry name" value="Peptidase_A8"/>
    <property type="match status" value="1"/>
</dbReference>
<evidence type="ECO:0000256" key="7">
    <source>
        <dbReference type="ARBA" id="ARBA00022989"/>
    </source>
</evidence>
<dbReference type="Proteomes" id="UP001589628">
    <property type="component" value="Unassembled WGS sequence"/>
</dbReference>
<comment type="similarity">
    <text evidence="1 9 10">Belongs to the peptidase A8 family.</text>
</comment>
<comment type="caution">
    <text evidence="9">Lacks conserved residue(s) required for the propagation of feature annotation.</text>
</comment>
<accession>A0ABV5ZER9</accession>
<evidence type="ECO:0000256" key="3">
    <source>
        <dbReference type="ARBA" id="ARBA00022670"/>
    </source>
</evidence>
<feature type="transmembrane region" description="Helical" evidence="9">
    <location>
        <begin position="129"/>
        <end position="149"/>
    </location>
</feature>
<dbReference type="PRINTS" id="PR00781">
    <property type="entry name" value="LIPOSIGPTASE"/>
</dbReference>
<protein>
    <recommendedName>
        <fullName evidence="9">Lipoprotein signal peptidase</fullName>
        <ecNumber evidence="9">3.4.23.36</ecNumber>
    </recommendedName>
    <alternativeName>
        <fullName evidence="9">Prolipoprotein signal peptidase</fullName>
    </alternativeName>
    <alternativeName>
        <fullName evidence="9">Signal peptidase II</fullName>
        <shortName evidence="9">SPase II</shortName>
    </alternativeName>
</protein>
<organism evidence="11 12">
    <name type="scientific">Balneatrix alpica</name>
    <dbReference type="NCBI Taxonomy" id="75684"/>
    <lineage>
        <taxon>Bacteria</taxon>
        <taxon>Pseudomonadati</taxon>
        <taxon>Pseudomonadota</taxon>
        <taxon>Gammaproteobacteria</taxon>
        <taxon>Oceanospirillales</taxon>
        <taxon>Balneatrichaceae</taxon>
        <taxon>Balneatrix</taxon>
    </lineage>
</organism>
<dbReference type="HAMAP" id="MF_00161">
    <property type="entry name" value="LspA"/>
    <property type="match status" value="1"/>
</dbReference>
<dbReference type="PANTHER" id="PTHR33695">
    <property type="entry name" value="LIPOPROTEIN SIGNAL PEPTIDASE"/>
    <property type="match status" value="1"/>
</dbReference>
<keyword evidence="4 9" id="KW-0812">Transmembrane</keyword>
<keyword evidence="8 9" id="KW-0472">Membrane</keyword>
<comment type="function">
    <text evidence="9">This protein specifically catalyzes the removal of signal peptides from prolipoproteins.</text>
</comment>
<evidence type="ECO:0000256" key="5">
    <source>
        <dbReference type="ARBA" id="ARBA00022750"/>
    </source>
</evidence>
<dbReference type="NCBIfam" id="TIGR00077">
    <property type="entry name" value="lspA"/>
    <property type="match status" value="1"/>
</dbReference>
<evidence type="ECO:0000256" key="1">
    <source>
        <dbReference type="ARBA" id="ARBA00006139"/>
    </source>
</evidence>
<feature type="transmembrane region" description="Helical" evidence="9">
    <location>
        <begin position="91"/>
        <end position="109"/>
    </location>
</feature>
<gene>
    <name evidence="9 11" type="primary">lspA</name>
    <name evidence="11" type="ORF">ACFFLH_09365</name>
</gene>
<name>A0ABV5ZER9_9GAMM</name>
<dbReference type="GO" id="GO:0004190">
    <property type="term" value="F:aspartic-type endopeptidase activity"/>
    <property type="evidence" value="ECO:0007669"/>
    <property type="project" value="UniProtKB-EC"/>
</dbReference>
<comment type="subcellular location">
    <subcellularLocation>
        <location evidence="9">Cell membrane</location>
        <topology evidence="9">Multi-pass membrane protein</topology>
    </subcellularLocation>
</comment>
<keyword evidence="12" id="KW-1185">Reference proteome</keyword>
<feature type="transmembrane region" description="Helical" evidence="9">
    <location>
        <begin position="67"/>
        <end position="85"/>
    </location>
</feature>